<dbReference type="PROSITE" id="PS01124">
    <property type="entry name" value="HTH_ARAC_FAMILY_2"/>
    <property type="match status" value="1"/>
</dbReference>
<reference evidence="6 7" key="1">
    <citation type="submission" date="2018-03" db="EMBL/GenBank/DDBJ databases">
        <title>Genomic Encyclopedia of Archaeal and Bacterial Type Strains, Phase II (KMG-II): from individual species to whole genera.</title>
        <authorList>
            <person name="Goeker M."/>
        </authorList>
    </citation>
    <scope>NUCLEOTIDE SEQUENCE [LARGE SCALE GENOMIC DNA]</scope>
    <source>
        <strain evidence="6 7">DSM 25027</strain>
    </source>
</reference>
<sequence>MLDAILVSIISGFGLGLSFFFGILFLRNKKLSNRILGLLLIVFALRITKSVLYNFVELPLFVKNLGLAANLAVGPLLYLYGYHLLYQNQSFKRSYLLHFIPSLSYVLFGQVIPNSDDSVFWKASYIFILFQSYTYLGLSIYLYLKKMNHVQKELKLWYVRLIFTLGLIWMTYTFIFVGILPIYSAGPVAYSFFIVLLAYLGINSKKTFNLSLTPKYSTSSLTPEKAKAYFEKIEDVMKERQLYLNPGLTVTSVAEAIGISSRNVSEIINKYADQNFASYVNDYRIEEAKSLLKTRGKKTKIISVALDVGFNNLSSFNVAFKAMTNLTPSEYRAQYD</sequence>
<feature type="transmembrane region" description="Helical" evidence="4">
    <location>
        <begin position="182"/>
        <end position="202"/>
    </location>
</feature>
<feature type="transmembrane region" description="Helical" evidence="4">
    <location>
        <begin position="124"/>
        <end position="144"/>
    </location>
</feature>
<dbReference type="Gene3D" id="1.10.10.60">
    <property type="entry name" value="Homeodomain-like"/>
    <property type="match status" value="2"/>
</dbReference>
<keyword evidence="2 6" id="KW-0238">DNA-binding</keyword>
<organism evidence="6 7">
    <name type="scientific">Flagellimonas meridianipacifica</name>
    <dbReference type="NCBI Taxonomy" id="1080225"/>
    <lineage>
        <taxon>Bacteria</taxon>
        <taxon>Pseudomonadati</taxon>
        <taxon>Bacteroidota</taxon>
        <taxon>Flavobacteriia</taxon>
        <taxon>Flavobacteriales</taxon>
        <taxon>Flavobacteriaceae</taxon>
        <taxon>Flagellimonas</taxon>
    </lineage>
</organism>
<dbReference type="InterPro" id="IPR009057">
    <property type="entry name" value="Homeodomain-like_sf"/>
</dbReference>
<evidence type="ECO:0000256" key="2">
    <source>
        <dbReference type="ARBA" id="ARBA00023125"/>
    </source>
</evidence>
<dbReference type="SUPFAM" id="SSF46689">
    <property type="entry name" value="Homeodomain-like"/>
    <property type="match status" value="1"/>
</dbReference>
<keyword evidence="7" id="KW-1185">Reference proteome</keyword>
<gene>
    <name evidence="6" type="ORF">CLV81_3317</name>
</gene>
<dbReference type="GO" id="GO:0003700">
    <property type="term" value="F:DNA-binding transcription factor activity"/>
    <property type="evidence" value="ECO:0007669"/>
    <property type="project" value="InterPro"/>
</dbReference>
<accession>A0A2T0MBV1</accession>
<keyword evidence="4" id="KW-0472">Membrane</keyword>
<evidence type="ECO:0000256" key="1">
    <source>
        <dbReference type="ARBA" id="ARBA00023015"/>
    </source>
</evidence>
<dbReference type="PANTHER" id="PTHR43280:SF29">
    <property type="entry name" value="ARAC-FAMILY TRANSCRIPTIONAL REGULATOR"/>
    <property type="match status" value="1"/>
</dbReference>
<dbReference type="PANTHER" id="PTHR43280">
    <property type="entry name" value="ARAC-FAMILY TRANSCRIPTIONAL REGULATOR"/>
    <property type="match status" value="1"/>
</dbReference>
<feature type="transmembrane region" description="Helical" evidence="4">
    <location>
        <begin position="6"/>
        <end position="26"/>
    </location>
</feature>
<dbReference type="Pfam" id="PF12833">
    <property type="entry name" value="HTH_18"/>
    <property type="match status" value="1"/>
</dbReference>
<keyword evidence="4" id="KW-0812">Transmembrane</keyword>
<evidence type="ECO:0000259" key="5">
    <source>
        <dbReference type="PROSITE" id="PS01124"/>
    </source>
</evidence>
<dbReference type="InterPro" id="IPR018062">
    <property type="entry name" value="HTH_AraC-typ_CS"/>
</dbReference>
<feature type="transmembrane region" description="Helical" evidence="4">
    <location>
        <begin position="156"/>
        <end position="176"/>
    </location>
</feature>
<dbReference type="GO" id="GO:0043565">
    <property type="term" value="F:sequence-specific DNA binding"/>
    <property type="evidence" value="ECO:0007669"/>
    <property type="project" value="InterPro"/>
</dbReference>
<proteinExistence type="predicted"/>
<protein>
    <submittedName>
        <fullName evidence="6">AraC-like DNA-binding protein</fullName>
    </submittedName>
</protein>
<evidence type="ECO:0000313" key="7">
    <source>
        <dbReference type="Proteomes" id="UP000237640"/>
    </source>
</evidence>
<dbReference type="EMBL" id="PVYX01000002">
    <property type="protein sequence ID" value="PRX54912.1"/>
    <property type="molecule type" value="Genomic_DNA"/>
</dbReference>
<dbReference type="Proteomes" id="UP000237640">
    <property type="component" value="Unassembled WGS sequence"/>
</dbReference>
<dbReference type="InterPro" id="IPR018060">
    <property type="entry name" value="HTH_AraC"/>
</dbReference>
<dbReference type="PRINTS" id="PR00032">
    <property type="entry name" value="HTHARAC"/>
</dbReference>
<evidence type="ECO:0000256" key="4">
    <source>
        <dbReference type="SAM" id="Phobius"/>
    </source>
</evidence>
<evidence type="ECO:0000313" key="6">
    <source>
        <dbReference type="EMBL" id="PRX54912.1"/>
    </source>
</evidence>
<feature type="domain" description="HTH araC/xylS-type" evidence="5">
    <location>
        <begin position="227"/>
        <end position="334"/>
    </location>
</feature>
<evidence type="ECO:0000256" key="3">
    <source>
        <dbReference type="ARBA" id="ARBA00023163"/>
    </source>
</evidence>
<dbReference type="RefSeq" id="WP_106146391.1">
    <property type="nucleotide sequence ID" value="NZ_PVYX01000002.1"/>
</dbReference>
<keyword evidence="1" id="KW-0805">Transcription regulation</keyword>
<dbReference type="InterPro" id="IPR020449">
    <property type="entry name" value="Tscrpt_reg_AraC-type_HTH"/>
</dbReference>
<keyword evidence="3" id="KW-0804">Transcription</keyword>
<dbReference type="SMART" id="SM00342">
    <property type="entry name" value="HTH_ARAC"/>
    <property type="match status" value="1"/>
</dbReference>
<name>A0A2T0MBV1_9FLAO</name>
<dbReference type="OrthoDB" id="6283866at2"/>
<feature type="transmembrane region" description="Helical" evidence="4">
    <location>
        <begin position="94"/>
        <end position="112"/>
    </location>
</feature>
<feature type="transmembrane region" description="Helical" evidence="4">
    <location>
        <begin position="35"/>
        <end position="55"/>
    </location>
</feature>
<dbReference type="PROSITE" id="PS00041">
    <property type="entry name" value="HTH_ARAC_FAMILY_1"/>
    <property type="match status" value="1"/>
</dbReference>
<feature type="transmembrane region" description="Helical" evidence="4">
    <location>
        <begin position="61"/>
        <end position="82"/>
    </location>
</feature>
<dbReference type="AlphaFoldDB" id="A0A2T0MBV1"/>
<keyword evidence="4" id="KW-1133">Transmembrane helix</keyword>
<comment type="caution">
    <text evidence="6">The sequence shown here is derived from an EMBL/GenBank/DDBJ whole genome shotgun (WGS) entry which is preliminary data.</text>
</comment>